<dbReference type="AlphaFoldDB" id="A0A9J7LZZ1"/>
<feature type="region of interest" description="Disordered" evidence="5">
    <location>
        <begin position="50"/>
        <end position="69"/>
    </location>
</feature>
<name>A0A9J7LZZ1_BRAFL</name>
<dbReference type="RefSeq" id="XP_035691987.1">
    <property type="nucleotide sequence ID" value="XM_035836094.1"/>
</dbReference>
<sequence length="131" mass="14775">MGERVMRSRICVIGLLVLMLTHSEAYSFREKSWRTSPYYRQYGGYFRRRDGGDQAPSFTSTGNGENVSTGLDDDAGIYLSDQAGDDGISPADKRSAMLQQLAQQLKNRPREKGGFTFRFGKRESRRSFGSD</sequence>
<evidence type="ECO:0000256" key="5">
    <source>
        <dbReference type="SAM" id="MobiDB-lite"/>
    </source>
</evidence>
<evidence type="ECO:0000313" key="7">
    <source>
        <dbReference type="Proteomes" id="UP000001554"/>
    </source>
</evidence>
<dbReference type="GO" id="GO:0031854">
    <property type="term" value="F:orexigenic neuropeptide QRFP receptor binding"/>
    <property type="evidence" value="ECO:0007669"/>
    <property type="project" value="InterPro"/>
</dbReference>
<comment type="similarity">
    <text evidence="2">Belongs to the RFamide neuropeptide family.</text>
</comment>
<evidence type="ECO:0000256" key="4">
    <source>
        <dbReference type="ARBA" id="ARBA00022815"/>
    </source>
</evidence>
<protein>
    <submittedName>
        <fullName evidence="8">QRFP-like peptide</fullName>
    </submittedName>
</protein>
<evidence type="ECO:0000256" key="1">
    <source>
        <dbReference type="ARBA" id="ARBA00004613"/>
    </source>
</evidence>
<evidence type="ECO:0000256" key="2">
    <source>
        <dbReference type="ARBA" id="ARBA00005516"/>
    </source>
</evidence>
<feature type="compositionally biased region" description="Polar residues" evidence="5">
    <location>
        <begin position="56"/>
        <end position="69"/>
    </location>
</feature>
<dbReference type="InterPro" id="IPR024565">
    <property type="entry name" value="P518"/>
</dbReference>
<keyword evidence="3" id="KW-0964">Secreted</keyword>
<evidence type="ECO:0000313" key="8">
    <source>
        <dbReference type="RefSeq" id="XP_035691987.1"/>
    </source>
</evidence>
<keyword evidence="7" id="KW-1185">Reference proteome</keyword>
<feature type="signal peptide" evidence="6">
    <location>
        <begin position="1"/>
        <end position="25"/>
    </location>
</feature>
<reference evidence="7" key="1">
    <citation type="journal article" date="2020" name="Nat. Ecol. Evol.">
        <title>Deeply conserved synteny resolves early events in vertebrate evolution.</title>
        <authorList>
            <person name="Simakov O."/>
            <person name="Marletaz F."/>
            <person name="Yue J.X."/>
            <person name="O'Connell B."/>
            <person name="Jenkins J."/>
            <person name="Brandt A."/>
            <person name="Calef R."/>
            <person name="Tung C.H."/>
            <person name="Huang T.K."/>
            <person name="Schmutz J."/>
            <person name="Satoh N."/>
            <person name="Yu J.K."/>
            <person name="Putnam N.H."/>
            <person name="Green R.E."/>
            <person name="Rokhsar D.S."/>
        </authorList>
    </citation>
    <scope>NUCLEOTIDE SEQUENCE [LARGE SCALE GENOMIC DNA]</scope>
    <source>
        <strain evidence="7">S238N-H82</strain>
    </source>
</reference>
<dbReference type="KEGG" id="bfo:118426603"/>
<proteinExistence type="inferred from homology"/>
<reference evidence="8" key="2">
    <citation type="submission" date="2025-08" db="UniProtKB">
        <authorList>
            <consortium name="RefSeq"/>
        </authorList>
    </citation>
    <scope>IDENTIFICATION</scope>
    <source>
        <strain evidence="8">S238N-H82</strain>
        <tissue evidence="8">Testes</tissue>
    </source>
</reference>
<dbReference type="OrthoDB" id="10049273at2759"/>
<accession>A0A9J7LZZ1</accession>
<dbReference type="GO" id="GO:0005576">
    <property type="term" value="C:extracellular region"/>
    <property type="evidence" value="ECO:0007669"/>
    <property type="project" value="UniProtKB-SubCell"/>
</dbReference>
<feature type="chain" id="PRO_5039936908" evidence="6">
    <location>
        <begin position="26"/>
        <end position="131"/>
    </location>
</feature>
<evidence type="ECO:0000256" key="3">
    <source>
        <dbReference type="ARBA" id="ARBA00022525"/>
    </source>
</evidence>
<organism evidence="7 8">
    <name type="scientific">Branchiostoma floridae</name>
    <name type="common">Florida lancelet</name>
    <name type="synonym">Amphioxus</name>
    <dbReference type="NCBI Taxonomy" id="7739"/>
    <lineage>
        <taxon>Eukaryota</taxon>
        <taxon>Metazoa</taxon>
        <taxon>Chordata</taxon>
        <taxon>Cephalochordata</taxon>
        <taxon>Leptocardii</taxon>
        <taxon>Amphioxiformes</taxon>
        <taxon>Branchiostomatidae</taxon>
        <taxon>Branchiostoma</taxon>
    </lineage>
</organism>
<gene>
    <name evidence="8" type="primary">LOC118426603</name>
</gene>
<feature type="compositionally biased region" description="Basic and acidic residues" evidence="5">
    <location>
        <begin position="120"/>
        <end position="131"/>
    </location>
</feature>
<comment type="subcellular location">
    <subcellularLocation>
        <location evidence="1">Secreted</location>
    </subcellularLocation>
</comment>
<keyword evidence="4" id="KW-0027">Amidation</keyword>
<feature type="region of interest" description="Disordered" evidence="5">
    <location>
        <begin position="107"/>
        <end position="131"/>
    </location>
</feature>
<keyword evidence="6" id="KW-0732">Signal</keyword>
<dbReference type="Pfam" id="PF11109">
    <property type="entry name" value="RFamide_26RFa"/>
    <property type="match status" value="1"/>
</dbReference>
<dbReference type="GeneID" id="118426603"/>
<evidence type="ECO:0000256" key="6">
    <source>
        <dbReference type="SAM" id="SignalP"/>
    </source>
</evidence>
<dbReference type="Proteomes" id="UP000001554">
    <property type="component" value="Chromosome 11"/>
</dbReference>
<dbReference type="OMA" id="THSEAYS"/>